<name>A0A6C0AX01_9ZZZZ</name>
<proteinExistence type="predicted"/>
<sequence>MNKNIKSIALCILIIAFVLLLLLPCLYKESFSNATCISPDDLHLAYAAAQRSTRASHAAADRRARKNSRRMRANEGGEGESIKIRDNILTSLFLIQQCFSKSLEQIHGIGAASVVDFNKKTNELRDGLETKLNKTLNSKKERSEIVTSGVSSTVQLYIEHGGSEDYVPRCLDRSLQNNNCQELNNLSILDNIQDEPAKRVKII</sequence>
<reference evidence="2" key="1">
    <citation type="journal article" date="2020" name="Nature">
        <title>Giant virus diversity and host interactions through global metagenomics.</title>
        <authorList>
            <person name="Schulz F."/>
            <person name="Roux S."/>
            <person name="Paez-Espino D."/>
            <person name="Jungbluth S."/>
            <person name="Walsh D.A."/>
            <person name="Denef V.J."/>
            <person name="McMahon K.D."/>
            <person name="Konstantinidis K.T."/>
            <person name="Eloe-Fadrosh E.A."/>
            <person name="Kyrpides N.C."/>
            <person name="Woyke T."/>
        </authorList>
    </citation>
    <scope>NUCLEOTIDE SEQUENCE</scope>
    <source>
        <strain evidence="2">GVMAG-S-ERX555961-36</strain>
    </source>
</reference>
<dbReference type="AlphaFoldDB" id="A0A6C0AX01"/>
<feature type="region of interest" description="Disordered" evidence="1">
    <location>
        <begin position="56"/>
        <end position="77"/>
    </location>
</feature>
<protein>
    <submittedName>
        <fullName evidence="2">Uncharacterized protein</fullName>
    </submittedName>
</protein>
<dbReference type="EMBL" id="MN738763">
    <property type="protein sequence ID" value="QHS83775.1"/>
    <property type="molecule type" value="Genomic_DNA"/>
</dbReference>
<accession>A0A6C0AX01</accession>
<organism evidence="2">
    <name type="scientific">viral metagenome</name>
    <dbReference type="NCBI Taxonomy" id="1070528"/>
    <lineage>
        <taxon>unclassified sequences</taxon>
        <taxon>metagenomes</taxon>
        <taxon>organismal metagenomes</taxon>
    </lineage>
</organism>
<evidence type="ECO:0000313" key="2">
    <source>
        <dbReference type="EMBL" id="QHS83775.1"/>
    </source>
</evidence>
<evidence type="ECO:0000256" key="1">
    <source>
        <dbReference type="SAM" id="MobiDB-lite"/>
    </source>
</evidence>